<dbReference type="AlphaFoldDB" id="A0A392RUN2"/>
<name>A0A392RUN2_9FABA</name>
<dbReference type="Proteomes" id="UP000265520">
    <property type="component" value="Unassembled WGS sequence"/>
</dbReference>
<sequence length="80" mass="8791">TDEYIDAINYEIDPRDGNETAVSDDDEENVMILDPPSKDSGKSHASFSLQKTNLSKKAPAAIGKPVHIEQQELKISATDF</sequence>
<proteinExistence type="predicted"/>
<keyword evidence="2" id="KW-1185">Reference proteome</keyword>
<accession>A0A392RUN2</accession>
<comment type="caution">
    <text evidence="1">The sequence shown here is derived from an EMBL/GenBank/DDBJ whole genome shotgun (WGS) entry which is preliminary data.</text>
</comment>
<protein>
    <submittedName>
        <fullName evidence="1">Uncharacterized protein</fullName>
    </submittedName>
</protein>
<evidence type="ECO:0000313" key="1">
    <source>
        <dbReference type="EMBL" id="MCI40323.1"/>
    </source>
</evidence>
<dbReference type="EMBL" id="LXQA010278390">
    <property type="protein sequence ID" value="MCI40323.1"/>
    <property type="molecule type" value="Genomic_DNA"/>
</dbReference>
<organism evidence="1 2">
    <name type="scientific">Trifolium medium</name>
    <dbReference type="NCBI Taxonomy" id="97028"/>
    <lineage>
        <taxon>Eukaryota</taxon>
        <taxon>Viridiplantae</taxon>
        <taxon>Streptophyta</taxon>
        <taxon>Embryophyta</taxon>
        <taxon>Tracheophyta</taxon>
        <taxon>Spermatophyta</taxon>
        <taxon>Magnoliopsida</taxon>
        <taxon>eudicotyledons</taxon>
        <taxon>Gunneridae</taxon>
        <taxon>Pentapetalae</taxon>
        <taxon>rosids</taxon>
        <taxon>fabids</taxon>
        <taxon>Fabales</taxon>
        <taxon>Fabaceae</taxon>
        <taxon>Papilionoideae</taxon>
        <taxon>50 kb inversion clade</taxon>
        <taxon>NPAAA clade</taxon>
        <taxon>Hologalegina</taxon>
        <taxon>IRL clade</taxon>
        <taxon>Trifolieae</taxon>
        <taxon>Trifolium</taxon>
    </lineage>
</organism>
<evidence type="ECO:0000313" key="2">
    <source>
        <dbReference type="Proteomes" id="UP000265520"/>
    </source>
</evidence>
<reference evidence="1 2" key="1">
    <citation type="journal article" date="2018" name="Front. Plant Sci.">
        <title>Red Clover (Trifolium pratense) and Zigzag Clover (T. medium) - A Picture of Genomic Similarities and Differences.</title>
        <authorList>
            <person name="Dluhosova J."/>
            <person name="Istvanek J."/>
            <person name="Nedelnik J."/>
            <person name="Repkova J."/>
        </authorList>
    </citation>
    <scope>NUCLEOTIDE SEQUENCE [LARGE SCALE GENOMIC DNA]</scope>
    <source>
        <strain evidence="2">cv. 10/8</strain>
        <tissue evidence="1">Leaf</tissue>
    </source>
</reference>
<feature type="non-terminal residue" evidence="1">
    <location>
        <position position="1"/>
    </location>
</feature>